<evidence type="ECO:0000259" key="10">
    <source>
        <dbReference type="SMART" id="SM00841"/>
    </source>
</evidence>
<dbReference type="InterPro" id="IPR012340">
    <property type="entry name" value="NA-bd_OB-fold"/>
</dbReference>
<dbReference type="CDD" id="cd05794">
    <property type="entry name" value="S1_EF-P_repeat_2"/>
    <property type="match status" value="1"/>
</dbReference>
<dbReference type="Pfam" id="PF09285">
    <property type="entry name" value="Elong-fact-P_C"/>
    <property type="match status" value="1"/>
</dbReference>
<feature type="domain" description="Elongation factor P C-terminal" evidence="10">
    <location>
        <begin position="129"/>
        <end position="184"/>
    </location>
</feature>
<dbReference type="InterPro" id="IPR013185">
    <property type="entry name" value="Transl_elong_KOW-like"/>
</dbReference>
<dbReference type="InterPro" id="IPR014722">
    <property type="entry name" value="Rib_uL2_dom2"/>
</dbReference>
<dbReference type="GO" id="GO:0043043">
    <property type="term" value="P:peptide biosynthetic process"/>
    <property type="evidence" value="ECO:0007669"/>
    <property type="project" value="InterPro"/>
</dbReference>
<dbReference type="NCBIfam" id="NF001810">
    <property type="entry name" value="PRK00529.1"/>
    <property type="match status" value="1"/>
</dbReference>
<evidence type="ECO:0000313" key="12">
    <source>
        <dbReference type="EMBL" id="KID48442.1"/>
    </source>
</evidence>
<dbReference type="FunFam" id="2.40.50.140:FF:000004">
    <property type="entry name" value="Elongation factor P"/>
    <property type="match status" value="1"/>
</dbReference>
<evidence type="ECO:0000256" key="7">
    <source>
        <dbReference type="HAMAP-Rule" id="MF_00141"/>
    </source>
</evidence>
<comment type="similarity">
    <text evidence="3 7 9">Belongs to the elongation factor P family.</text>
</comment>
<gene>
    <name evidence="7" type="primary">efp</name>
    <name evidence="12" type="ORF">C095_09200</name>
</gene>
<evidence type="ECO:0000256" key="1">
    <source>
        <dbReference type="ARBA" id="ARBA00004496"/>
    </source>
</evidence>
<reference evidence="12 13" key="1">
    <citation type="submission" date="2013-08" db="EMBL/GenBank/DDBJ databases">
        <title>An opportunistic ruminal bacterium that causes liver abscesses in cattle.</title>
        <authorList>
            <person name="Benahmed F.H."/>
            <person name="Rasmussen M."/>
            <person name="Harbottle H."/>
            <person name="Soppet D."/>
            <person name="Nagaraja T.G."/>
            <person name="Davidson M."/>
        </authorList>
    </citation>
    <scope>NUCLEOTIDE SEQUENCE [LARGE SCALE GENOMIC DNA]</scope>
    <source>
        <strain evidence="12 13">B35</strain>
    </source>
</reference>
<dbReference type="SUPFAM" id="SSF50249">
    <property type="entry name" value="Nucleic acid-binding proteins"/>
    <property type="match status" value="2"/>
</dbReference>
<dbReference type="FunFam" id="2.30.30.30:FF:000003">
    <property type="entry name" value="Elongation factor P"/>
    <property type="match status" value="1"/>
</dbReference>
<keyword evidence="6 7" id="KW-0648">Protein biosynthesis</keyword>
<sequence length="202" mass="23082">MKIAQELRAGSTVKIGNDPFVVLKAEYNKSGRNAAVVKFKMKNLISGNISDSVYKADDKMDDIKLDKVKAIYSYNDGSFYVFSNPETWESIELKGEDLGDALNYLEEEMELEVVYYESTPVAVEVPTFIERQIEYTEPGLRGDTSGKVMKPARINTGYEIQVPLFVEQGEWIKIDTRTNEYVERVKNKKCGKEWLLSLFFSN</sequence>
<dbReference type="EMBL" id="AUZI01000023">
    <property type="protein sequence ID" value="KID48442.1"/>
    <property type="molecule type" value="Genomic_DNA"/>
</dbReference>
<dbReference type="Proteomes" id="UP000031184">
    <property type="component" value="Unassembled WGS sequence"/>
</dbReference>
<dbReference type="PROSITE" id="PS01275">
    <property type="entry name" value="EFP"/>
    <property type="match status" value="1"/>
</dbReference>
<dbReference type="SMART" id="SM01185">
    <property type="entry name" value="EFP"/>
    <property type="match status" value="1"/>
</dbReference>
<dbReference type="Pfam" id="PF01132">
    <property type="entry name" value="EFP"/>
    <property type="match status" value="1"/>
</dbReference>
<evidence type="ECO:0000256" key="3">
    <source>
        <dbReference type="ARBA" id="ARBA00009479"/>
    </source>
</evidence>
<comment type="function">
    <text evidence="7">Involved in peptide bond synthesis. Stimulates efficient translation and peptide-bond synthesis on native or reconstituted 70S ribosomes in vitro. Probably functions indirectly by altering the affinity of the ribosome for aminoacyl-tRNA, thus increasing their reactivity as acceptors for peptidyl transferase.</text>
</comment>
<dbReference type="HAMAP" id="MF_00141">
    <property type="entry name" value="EF_P"/>
    <property type="match status" value="1"/>
</dbReference>
<comment type="caution">
    <text evidence="12">The sequence shown here is derived from an EMBL/GenBank/DDBJ whole genome shotgun (WGS) entry which is preliminary data.</text>
</comment>
<dbReference type="InterPro" id="IPR020599">
    <property type="entry name" value="Transl_elong_fac_P/YeiP"/>
</dbReference>
<dbReference type="PATRIC" id="fig|1226633.4.peg.1866"/>
<dbReference type="InterPro" id="IPR015365">
    <property type="entry name" value="Elong-fact-P_C"/>
</dbReference>
<dbReference type="InterPro" id="IPR011768">
    <property type="entry name" value="Transl_elongation_fac_P"/>
</dbReference>
<dbReference type="NCBIfam" id="TIGR00038">
    <property type="entry name" value="efp"/>
    <property type="match status" value="1"/>
</dbReference>
<evidence type="ECO:0000256" key="5">
    <source>
        <dbReference type="ARBA" id="ARBA00022768"/>
    </source>
</evidence>
<comment type="subcellular location">
    <subcellularLocation>
        <location evidence="1 7">Cytoplasm</location>
    </subcellularLocation>
</comment>
<dbReference type="AlphaFoldDB" id="A0A0B4FMB5"/>
<dbReference type="GO" id="GO:0003746">
    <property type="term" value="F:translation elongation factor activity"/>
    <property type="evidence" value="ECO:0007669"/>
    <property type="project" value="UniProtKB-UniRule"/>
</dbReference>
<dbReference type="InterPro" id="IPR013852">
    <property type="entry name" value="Transl_elong_P/YeiP_CS"/>
</dbReference>
<dbReference type="PANTHER" id="PTHR30053">
    <property type="entry name" value="ELONGATION FACTOR P"/>
    <property type="match status" value="1"/>
</dbReference>
<dbReference type="Pfam" id="PF08207">
    <property type="entry name" value="EFP_N"/>
    <property type="match status" value="1"/>
</dbReference>
<name>A0A0B4FMB5_9FUSO</name>
<dbReference type="PIRSF" id="PIRSF005901">
    <property type="entry name" value="EF-P"/>
    <property type="match status" value="1"/>
</dbReference>
<dbReference type="FunFam" id="2.40.50.140:FF:000009">
    <property type="entry name" value="Elongation factor P"/>
    <property type="match status" value="1"/>
</dbReference>
<protein>
    <recommendedName>
        <fullName evidence="7 8">Elongation factor P</fullName>
        <shortName evidence="7">EF-P</shortName>
    </recommendedName>
</protein>
<accession>A0A0B4FMB5</accession>
<dbReference type="PANTHER" id="PTHR30053:SF12">
    <property type="entry name" value="ELONGATION FACTOR P (EF-P) FAMILY PROTEIN"/>
    <property type="match status" value="1"/>
</dbReference>
<dbReference type="InterPro" id="IPR001059">
    <property type="entry name" value="Transl_elong_P/YeiP_cen"/>
</dbReference>
<proteinExistence type="inferred from homology"/>
<evidence type="ECO:0000256" key="6">
    <source>
        <dbReference type="ARBA" id="ARBA00022917"/>
    </source>
</evidence>
<dbReference type="SMART" id="SM00841">
    <property type="entry name" value="Elong-fact-P_C"/>
    <property type="match status" value="1"/>
</dbReference>
<dbReference type="SUPFAM" id="SSF50104">
    <property type="entry name" value="Translation proteins SH3-like domain"/>
    <property type="match status" value="1"/>
</dbReference>
<evidence type="ECO:0000256" key="8">
    <source>
        <dbReference type="NCBIfam" id="TIGR00038"/>
    </source>
</evidence>
<dbReference type="UniPathway" id="UPA00345"/>
<evidence type="ECO:0000256" key="4">
    <source>
        <dbReference type="ARBA" id="ARBA00022490"/>
    </source>
</evidence>
<organism evidence="12 13">
    <name type="scientific">Fusobacterium necrophorum subsp. funduliforme B35</name>
    <dbReference type="NCBI Taxonomy" id="1226633"/>
    <lineage>
        <taxon>Bacteria</taxon>
        <taxon>Fusobacteriati</taxon>
        <taxon>Fusobacteriota</taxon>
        <taxon>Fusobacteriia</taxon>
        <taxon>Fusobacteriales</taxon>
        <taxon>Fusobacteriaceae</taxon>
        <taxon>Fusobacterium</taxon>
    </lineage>
</organism>
<dbReference type="Gene3D" id="2.30.30.30">
    <property type="match status" value="1"/>
</dbReference>
<feature type="domain" description="Translation elongation factor P/YeiP central" evidence="11">
    <location>
        <begin position="67"/>
        <end position="121"/>
    </location>
</feature>
<evidence type="ECO:0000256" key="2">
    <source>
        <dbReference type="ARBA" id="ARBA00004815"/>
    </source>
</evidence>
<keyword evidence="4 7" id="KW-0963">Cytoplasm</keyword>
<dbReference type="InterPro" id="IPR008991">
    <property type="entry name" value="Translation_prot_SH3-like_sf"/>
</dbReference>
<dbReference type="Gene3D" id="2.40.50.140">
    <property type="entry name" value="Nucleic acid-binding proteins"/>
    <property type="match status" value="2"/>
</dbReference>
<evidence type="ECO:0000259" key="11">
    <source>
        <dbReference type="SMART" id="SM01185"/>
    </source>
</evidence>
<comment type="pathway">
    <text evidence="2 7">Protein biosynthesis; polypeptide chain elongation.</text>
</comment>
<evidence type="ECO:0000313" key="13">
    <source>
        <dbReference type="Proteomes" id="UP000031184"/>
    </source>
</evidence>
<evidence type="ECO:0000256" key="9">
    <source>
        <dbReference type="RuleBase" id="RU004389"/>
    </source>
</evidence>
<keyword evidence="5 7" id="KW-0251">Elongation factor</keyword>
<dbReference type="GO" id="GO:0005829">
    <property type="term" value="C:cytosol"/>
    <property type="evidence" value="ECO:0007669"/>
    <property type="project" value="UniProtKB-ARBA"/>
</dbReference>